<dbReference type="VEuPathDB" id="FungiDB:SPRG_04520"/>
<gene>
    <name evidence="1" type="ORF">SPRG_04520</name>
</gene>
<dbReference type="OMA" id="KLCATRC"/>
<dbReference type="Gene3D" id="2.40.128.680">
    <property type="match status" value="1"/>
</dbReference>
<dbReference type="OrthoDB" id="6222486at2759"/>
<dbReference type="GO" id="GO:0032299">
    <property type="term" value="C:ribonuclease H2 complex"/>
    <property type="evidence" value="ECO:0007669"/>
    <property type="project" value="InterPro"/>
</dbReference>
<dbReference type="PANTHER" id="PTHR47204">
    <property type="entry name" value="OS02G0168900 PROTEIN"/>
    <property type="match status" value="1"/>
</dbReference>
<protein>
    <submittedName>
        <fullName evidence="1">Uncharacterized protein</fullName>
    </submittedName>
</protein>
<keyword evidence="2" id="KW-1185">Reference proteome</keyword>
<dbReference type="EMBL" id="KK583201">
    <property type="protein sequence ID" value="KDO30620.1"/>
    <property type="molecule type" value="Genomic_DNA"/>
</dbReference>
<dbReference type="GeneID" id="24126960"/>
<dbReference type="KEGG" id="spar:SPRG_04520"/>
<dbReference type="AlphaFoldDB" id="A0A067CN10"/>
<evidence type="ECO:0000313" key="2">
    <source>
        <dbReference type="Proteomes" id="UP000030745"/>
    </source>
</evidence>
<dbReference type="PANTHER" id="PTHR47204:SF1">
    <property type="entry name" value="RIBONUCLEASE H2 SUBUNIT C"/>
    <property type="match status" value="1"/>
</dbReference>
<name>A0A067CN10_SAPPC</name>
<dbReference type="CDD" id="cd09271">
    <property type="entry name" value="RNase_H2-C"/>
    <property type="match status" value="1"/>
</dbReference>
<reference evidence="1 2" key="1">
    <citation type="journal article" date="2013" name="PLoS Genet.">
        <title>Distinctive expansion of potential virulence genes in the genome of the oomycete fish pathogen Saprolegnia parasitica.</title>
        <authorList>
            <person name="Jiang R.H."/>
            <person name="de Bruijn I."/>
            <person name="Haas B.J."/>
            <person name="Belmonte R."/>
            <person name="Lobach L."/>
            <person name="Christie J."/>
            <person name="van den Ackerveken G."/>
            <person name="Bottin A."/>
            <person name="Bulone V."/>
            <person name="Diaz-Moreno S.M."/>
            <person name="Dumas B."/>
            <person name="Fan L."/>
            <person name="Gaulin E."/>
            <person name="Govers F."/>
            <person name="Grenville-Briggs L.J."/>
            <person name="Horner N.R."/>
            <person name="Levin J.Z."/>
            <person name="Mammella M."/>
            <person name="Meijer H.J."/>
            <person name="Morris P."/>
            <person name="Nusbaum C."/>
            <person name="Oome S."/>
            <person name="Phillips A.J."/>
            <person name="van Rooyen D."/>
            <person name="Rzeszutek E."/>
            <person name="Saraiva M."/>
            <person name="Secombes C.J."/>
            <person name="Seidl M.F."/>
            <person name="Snel B."/>
            <person name="Stassen J.H."/>
            <person name="Sykes S."/>
            <person name="Tripathy S."/>
            <person name="van den Berg H."/>
            <person name="Vega-Arreguin J.C."/>
            <person name="Wawra S."/>
            <person name="Young S.K."/>
            <person name="Zeng Q."/>
            <person name="Dieguez-Uribeondo J."/>
            <person name="Russ C."/>
            <person name="Tyler B.M."/>
            <person name="van West P."/>
        </authorList>
    </citation>
    <scope>NUCLEOTIDE SEQUENCE [LARGE SCALE GENOMIC DNA]</scope>
    <source>
        <strain evidence="1 2">CBS 223.65</strain>
    </source>
</reference>
<organism evidence="1 2">
    <name type="scientific">Saprolegnia parasitica (strain CBS 223.65)</name>
    <dbReference type="NCBI Taxonomy" id="695850"/>
    <lineage>
        <taxon>Eukaryota</taxon>
        <taxon>Sar</taxon>
        <taxon>Stramenopiles</taxon>
        <taxon>Oomycota</taxon>
        <taxon>Saprolegniomycetes</taxon>
        <taxon>Saprolegniales</taxon>
        <taxon>Saprolegniaceae</taxon>
        <taxon>Saprolegnia</taxon>
    </lineage>
</organism>
<dbReference type="RefSeq" id="XP_012198831.1">
    <property type="nucleotide sequence ID" value="XM_012343441.1"/>
</dbReference>
<dbReference type="Pfam" id="PF08615">
    <property type="entry name" value="RNase_H2_suC"/>
    <property type="match status" value="1"/>
</dbReference>
<dbReference type="GO" id="GO:0006401">
    <property type="term" value="P:RNA catabolic process"/>
    <property type="evidence" value="ECO:0007669"/>
    <property type="project" value="InterPro"/>
</dbReference>
<dbReference type="Proteomes" id="UP000030745">
    <property type="component" value="Unassembled WGS sequence"/>
</dbReference>
<accession>A0A067CN10</accession>
<proteinExistence type="predicted"/>
<evidence type="ECO:0000313" key="1">
    <source>
        <dbReference type="EMBL" id="KDO30620.1"/>
    </source>
</evidence>
<dbReference type="InterPro" id="IPR013924">
    <property type="entry name" value="RNase_H2_suC"/>
</dbReference>
<sequence length="145" mass="15666">MSGHQKLCATRCPLPSAADERVHVLPCKVKHDGKAPISSYFVVEDAGDAKAARFRGIELSGTEVHLDTLGYAGLVMVDEGVPDETAEDDFNAFSSDAPPAPSSIWEIEGHFATLVDWQTKDLPSNDAIAKRLAHWNIISAAIHDD</sequence>